<feature type="chain" id="PRO_5035252091" description="GH26 domain-containing protein" evidence="6">
    <location>
        <begin position="27"/>
        <end position="327"/>
    </location>
</feature>
<evidence type="ECO:0000256" key="2">
    <source>
        <dbReference type="ARBA" id="ARBA00022801"/>
    </source>
</evidence>
<comment type="caution">
    <text evidence="8">The sequence shown here is derived from an EMBL/GenBank/DDBJ whole genome shotgun (WGS) entry which is preliminary data.</text>
</comment>
<dbReference type="Gene3D" id="3.20.20.80">
    <property type="entry name" value="Glycosidases"/>
    <property type="match status" value="1"/>
</dbReference>
<feature type="active site" description="Proton donor" evidence="4">
    <location>
        <position position="157"/>
    </location>
</feature>
<comment type="similarity">
    <text evidence="1 4">Belongs to the glycosyl hydrolase 26 family.</text>
</comment>
<dbReference type="InterPro" id="IPR022790">
    <property type="entry name" value="GH26_dom"/>
</dbReference>
<feature type="region of interest" description="Disordered" evidence="5">
    <location>
        <begin position="303"/>
        <end position="327"/>
    </location>
</feature>
<dbReference type="GO" id="GO:0016985">
    <property type="term" value="F:mannan endo-1,4-beta-mannosidase activity"/>
    <property type="evidence" value="ECO:0007669"/>
    <property type="project" value="InterPro"/>
</dbReference>
<dbReference type="InterPro" id="IPR017853">
    <property type="entry name" value="GH"/>
</dbReference>
<evidence type="ECO:0000259" key="7">
    <source>
        <dbReference type="PROSITE" id="PS51764"/>
    </source>
</evidence>
<dbReference type="AlphaFoldDB" id="A0A8J3L4X6"/>
<feature type="domain" description="GH26" evidence="7">
    <location>
        <begin position="35"/>
        <end position="327"/>
    </location>
</feature>
<evidence type="ECO:0000256" key="5">
    <source>
        <dbReference type="SAM" id="MobiDB-lite"/>
    </source>
</evidence>
<dbReference type="Pfam" id="PF02156">
    <property type="entry name" value="Glyco_hydro_26"/>
    <property type="match status" value="1"/>
</dbReference>
<feature type="signal peptide" evidence="6">
    <location>
        <begin position="1"/>
        <end position="26"/>
    </location>
</feature>
<sequence>MFRTLRILAGVATVAMLATCGSPPPADRGIAVFPPPGSPVAPAAAGGPVAAPATGALLGAWVRPDSLTQAGRVTGVAEFEQELGRRLDVVNTYRRLREEFGTSSDRTFLESGATLMFSWTGGPSAEVVLGEHDDEIREHARQARALDVPVLVRLRWEMDRPNLVAEVGSPEEFVAAWRHTRALFADEGADNVSWVWCPTEEGFTSGRAPDYYPGDDQVDWTCVDVYAGSELTPLADLLEPFLHWAAAHPHPIMIGEYGVSRAWTAGQRASWLRDATTVFRRNTQIKAVLYFESNPDNRTPAGEFALRPDPDPLEAFRTTAHDPHFRR</sequence>
<dbReference type="RefSeq" id="WP_203699462.1">
    <property type="nucleotide sequence ID" value="NZ_BAAALC010000006.1"/>
</dbReference>
<organism evidence="8 9">
    <name type="scientific">Catellatospora coxensis</name>
    <dbReference type="NCBI Taxonomy" id="310354"/>
    <lineage>
        <taxon>Bacteria</taxon>
        <taxon>Bacillati</taxon>
        <taxon>Actinomycetota</taxon>
        <taxon>Actinomycetes</taxon>
        <taxon>Micromonosporales</taxon>
        <taxon>Micromonosporaceae</taxon>
        <taxon>Catellatospora</taxon>
    </lineage>
</organism>
<evidence type="ECO:0000256" key="6">
    <source>
        <dbReference type="SAM" id="SignalP"/>
    </source>
</evidence>
<keyword evidence="2 4" id="KW-0378">Hydrolase</keyword>
<accession>A0A8J3L4X6</accession>
<reference evidence="8 9" key="1">
    <citation type="submission" date="2021-01" db="EMBL/GenBank/DDBJ databases">
        <title>Whole genome shotgun sequence of Catellatospora coxensis NBRC 107359.</title>
        <authorList>
            <person name="Komaki H."/>
            <person name="Tamura T."/>
        </authorList>
    </citation>
    <scope>NUCLEOTIDE SEQUENCE [LARGE SCALE GENOMIC DNA]</scope>
    <source>
        <strain evidence="8 9">NBRC 107359</strain>
    </source>
</reference>
<dbReference type="EMBL" id="BONI01000143">
    <property type="protein sequence ID" value="GIG11519.1"/>
    <property type="molecule type" value="Genomic_DNA"/>
</dbReference>
<evidence type="ECO:0000256" key="4">
    <source>
        <dbReference type="PROSITE-ProRule" id="PRU01100"/>
    </source>
</evidence>
<dbReference type="SUPFAM" id="SSF51445">
    <property type="entry name" value="(Trans)glycosidases"/>
    <property type="match status" value="1"/>
</dbReference>
<proteinExistence type="inferred from homology"/>
<evidence type="ECO:0000256" key="3">
    <source>
        <dbReference type="ARBA" id="ARBA00023295"/>
    </source>
</evidence>
<evidence type="ECO:0000256" key="1">
    <source>
        <dbReference type="ARBA" id="ARBA00007754"/>
    </source>
</evidence>
<dbReference type="GO" id="GO:0006080">
    <property type="term" value="P:substituted mannan metabolic process"/>
    <property type="evidence" value="ECO:0007669"/>
    <property type="project" value="InterPro"/>
</dbReference>
<keyword evidence="9" id="KW-1185">Reference proteome</keyword>
<evidence type="ECO:0000313" key="8">
    <source>
        <dbReference type="EMBL" id="GIG11519.1"/>
    </source>
</evidence>
<keyword evidence="6" id="KW-0732">Signal</keyword>
<evidence type="ECO:0000313" key="9">
    <source>
        <dbReference type="Proteomes" id="UP000630887"/>
    </source>
</evidence>
<dbReference type="PANTHER" id="PTHR40079:SF4">
    <property type="entry name" value="GH26 DOMAIN-CONTAINING PROTEIN-RELATED"/>
    <property type="match status" value="1"/>
</dbReference>
<dbReference type="PROSITE" id="PS51764">
    <property type="entry name" value="GH26"/>
    <property type="match status" value="1"/>
</dbReference>
<name>A0A8J3L4X6_9ACTN</name>
<feature type="active site" description="Nucleophile" evidence="4">
    <location>
        <position position="256"/>
    </location>
</feature>
<gene>
    <name evidence="8" type="ORF">Cco03nite_82190</name>
</gene>
<dbReference type="Proteomes" id="UP000630887">
    <property type="component" value="Unassembled WGS sequence"/>
</dbReference>
<dbReference type="PANTHER" id="PTHR40079">
    <property type="entry name" value="MANNAN ENDO-1,4-BETA-MANNOSIDASE E-RELATED"/>
    <property type="match status" value="1"/>
</dbReference>
<protein>
    <recommendedName>
        <fullName evidence="7">GH26 domain-containing protein</fullName>
    </recommendedName>
</protein>
<keyword evidence="3 4" id="KW-0326">Glycosidase</keyword>
<dbReference type="InterPro" id="IPR000805">
    <property type="entry name" value="Glyco_hydro_26"/>
</dbReference>